<dbReference type="RefSeq" id="XP_021721279.1">
    <property type="nucleotide sequence ID" value="XM_021865587.1"/>
</dbReference>
<proteinExistence type="inferred from homology"/>
<dbReference type="OrthoDB" id="1890565at2759"/>
<reference evidence="4" key="2">
    <citation type="submission" date="2021-03" db="UniProtKB">
        <authorList>
            <consortium name="EnsemblPlants"/>
        </authorList>
    </citation>
    <scope>IDENTIFICATION</scope>
</reference>
<dbReference type="SMR" id="A0A803MWC2"/>
<feature type="repeat" description="PPR" evidence="3">
    <location>
        <begin position="166"/>
        <end position="200"/>
    </location>
</feature>
<evidence type="ECO:0000313" key="5">
    <source>
        <dbReference type="Proteomes" id="UP000596660"/>
    </source>
</evidence>
<dbReference type="NCBIfam" id="TIGR00756">
    <property type="entry name" value="PPR"/>
    <property type="match status" value="2"/>
</dbReference>
<accession>A0A803MWC2</accession>
<dbReference type="AlphaFoldDB" id="A0A803MWC2"/>
<dbReference type="OMA" id="RMPFANT"/>
<dbReference type="GO" id="GO:0005739">
    <property type="term" value="C:mitochondrion"/>
    <property type="evidence" value="ECO:0007669"/>
    <property type="project" value="TreeGrafter"/>
</dbReference>
<dbReference type="PANTHER" id="PTHR45717">
    <property type="entry name" value="OS12G0527900 PROTEIN"/>
    <property type="match status" value="1"/>
</dbReference>
<dbReference type="PANTHER" id="PTHR45717:SF10">
    <property type="entry name" value="OS10G0501000 PROTEIN"/>
    <property type="match status" value="1"/>
</dbReference>
<dbReference type="Pfam" id="PF13041">
    <property type="entry name" value="PPR_2"/>
    <property type="match status" value="1"/>
</dbReference>
<evidence type="ECO:0008006" key="6">
    <source>
        <dbReference type="Google" id="ProtNLM"/>
    </source>
</evidence>
<dbReference type="GO" id="GO:0003729">
    <property type="term" value="F:mRNA binding"/>
    <property type="evidence" value="ECO:0007669"/>
    <property type="project" value="UniProtKB-ARBA"/>
</dbReference>
<dbReference type="KEGG" id="cqi:110688831"/>
<dbReference type="Proteomes" id="UP000596660">
    <property type="component" value="Unplaced"/>
</dbReference>
<protein>
    <recommendedName>
        <fullName evidence="6">Pentatricopeptide repeat-containing protein</fullName>
    </recommendedName>
</protein>
<evidence type="ECO:0000313" key="4">
    <source>
        <dbReference type="EnsemblPlants" id="AUR62036287-RA:cds"/>
    </source>
</evidence>
<evidence type="ECO:0000256" key="1">
    <source>
        <dbReference type="ARBA" id="ARBA00007626"/>
    </source>
</evidence>
<dbReference type="InterPro" id="IPR002885">
    <property type="entry name" value="PPR_rpt"/>
</dbReference>
<dbReference type="GeneID" id="110688831"/>
<organism evidence="4 5">
    <name type="scientific">Chenopodium quinoa</name>
    <name type="common">Quinoa</name>
    <dbReference type="NCBI Taxonomy" id="63459"/>
    <lineage>
        <taxon>Eukaryota</taxon>
        <taxon>Viridiplantae</taxon>
        <taxon>Streptophyta</taxon>
        <taxon>Embryophyta</taxon>
        <taxon>Tracheophyta</taxon>
        <taxon>Spermatophyta</taxon>
        <taxon>Magnoliopsida</taxon>
        <taxon>eudicotyledons</taxon>
        <taxon>Gunneridae</taxon>
        <taxon>Pentapetalae</taxon>
        <taxon>Caryophyllales</taxon>
        <taxon>Chenopodiaceae</taxon>
        <taxon>Chenopodioideae</taxon>
        <taxon>Atripliceae</taxon>
        <taxon>Chenopodium</taxon>
    </lineage>
</organism>
<dbReference type="PROSITE" id="PS51375">
    <property type="entry name" value="PPR"/>
    <property type="match status" value="2"/>
</dbReference>
<dbReference type="Pfam" id="PF01535">
    <property type="entry name" value="PPR"/>
    <property type="match status" value="2"/>
</dbReference>
<dbReference type="InterPro" id="IPR011990">
    <property type="entry name" value="TPR-like_helical_dom_sf"/>
</dbReference>
<name>A0A803MWC2_CHEQI</name>
<dbReference type="Gene3D" id="1.25.40.10">
    <property type="entry name" value="Tetratricopeptide repeat domain"/>
    <property type="match status" value="2"/>
</dbReference>
<reference evidence="4" key="1">
    <citation type="journal article" date="2017" name="Nature">
        <title>The genome of Chenopodium quinoa.</title>
        <authorList>
            <person name="Jarvis D.E."/>
            <person name="Ho Y.S."/>
            <person name="Lightfoot D.J."/>
            <person name="Schmoeckel S.M."/>
            <person name="Li B."/>
            <person name="Borm T.J.A."/>
            <person name="Ohyanagi H."/>
            <person name="Mineta K."/>
            <person name="Michell C.T."/>
            <person name="Saber N."/>
            <person name="Kharbatia N.M."/>
            <person name="Rupper R.R."/>
            <person name="Sharp A.R."/>
            <person name="Dally N."/>
            <person name="Boughton B.A."/>
            <person name="Woo Y.H."/>
            <person name="Gao G."/>
            <person name="Schijlen E.G.W.M."/>
            <person name="Guo X."/>
            <person name="Momin A.A."/>
            <person name="Negrao S."/>
            <person name="Al-Babili S."/>
            <person name="Gehring C."/>
            <person name="Roessner U."/>
            <person name="Jung C."/>
            <person name="Murphy K."/>
            <person name="Arold S.T."/>
            <person name="Gojobori T."/>
            <person name="van der Linden C.G."/>
            <person name="van Loo E.N."/>
            <person name="Jellen E.N."/>
            <person name="Maughan P.J."/>
            <person name="Tester M."/>
        </authorList>
    </citation>
    <scope>NUCLEOTIDE SEQUENCE [LARGE SCALE GENOMIC DNA]</scope>
    <source>
        <strain evidence="4">cv. PI 614886</strain>
    </source>
</reference>
<dbReference type="EnsemblPlants" id="AUR62036287-RA">
    <property type="protein sequence ID" value="AUR62036287-RA:cds"/>
    <property type="gene ID" value="AUR62036287"/>
</dbReference>
<keyword evidence="5" id="KW-1185">Reference proteome</keyword>
<evidence type="ECO:0000256" key="3">
    <source>
        <dbReference type="PROSITE-ProRule" id="PRU00708"/>
    </source>
</evidence>
<comment type="similarity">
    <text evidence="1">Belongs to the PPR family. P subfamily.</text>
</comment>
<feature type="repeat" description="PPR" evidence="3">
    <location>
        <begin position="131"/>
        <end position="165"/>
    </location>
</feature>
<evidence type="ECO:0000256" key="2">
    <source>
        <dbReference type="ARBA" id="ARBA00022737"/>
    </source>
</evidence>
<gene>
    <name evidence="4" type="primary">LOC110688831</name>
</gene>
<sequence length="490" mass="56339">MKLCRLISRTSSFSLRKVCSGLNWYSTQGNKGLYRRIFPLGKPCESPPSILDQWIQEGLPVTQNELRVIIKQLRHFRHYQYALEVSKWMSDKRYMHLLIGDVAIRLDLIAKVHGIEAAEYYFNNTPKQMRTVEVYGALLNCYAHAKCVDKADAVMHKMREFGSAVSTVNYNAMLNVYYQTGNYEKADALICEMESKHITFDKVTYGILLHNSGADSDVEEIEKVLTRIESHTESNISWKTYADAANQFLKVGYADKALESLRKSEKLILLEKNKNKAFSCLLTLYATAGNKEEVLRTWNERKKFMVVYNRDYICILSSILKFDDIETAENIFKEWKASDLNKDIRTPNLLISFYCRNGLVEKAEALIENVNLENWEKPNASTLFWMSLGYFQRNQMQKAVEAMQSALLKFKAGSNWKLNKENTVACLKYLKDEGDVDRSGEFVSLLKDKGFISEEGSHQLLAYFSDKYAFDDESLASVLDGNEDCIKVLN</sequence>
<dbReference type="Gramene" id="AUR62036287-RA">
    <property type="protein sequence ID" value="AUR62036287-RA:cds"/>
    <property type="gene ID" value="AUR62036287"/>
</dbReference>
<keyword evidence="2" id="KW-0677">Repeat</keyword>